<dbReference type="GO" id="GO:0017148">
    <property type="term" value="P:negative regulation of translation"/>
    <property type="evidence" value="ECO:0007669"/>
    <property type="project" value="UniProtKB-KW"/>
</dbReference>
<evidence type="ECO:0000313" key="3">
    <source>
        <dbReference type="EnsemblPlants" id="TraesCS7A02G448400.1"/>
    </source>
</evidence>
<keyword evidence="1" id="KW-0611">Plant defense</keyword>
<dbReference type="SUPFAM" id="SSF56371">
    <property type="entry name" value="Ribosome inactivating proteins (RIP)"/>
    <property type="match status" value="1"/>
</dbReference>
<keyword evidence="1" id="KW-0800">Toxin</keyword>
<dbReference type="InterPro" id="IPR001574">
    <property type="entry name" value="Ribosome_inactivat_prot"/>
</dbReference>
<dbReference type="GO" id="GO:0030598">
    <property type="term" value="F:rRNA N-glycosylase activity"/>
    <property type="evidence" value="ECO:0007669"/>
    <property type="project" value="UniProtKB-EC"/>
</dbReference>
<dbReference type="Gramene" id="TraesCS7A02G448400.1">
    <property type="protein sequence ID" value="TraesCS7A02G448400.1"/>
    <property type="gene ID" value="TraesCS7A02G448400"/>
</dbReference>
<dbReference type="InterPro" id="IPR016138">
    <property type="entry name" value="Ribosome_inactivat_prot_sub1"/>
</dbReference>
<sequence length="282" mass="30226">MGSSSSAVCLLALLAVFASAAGFAAAQPVVVTAAYNIGNDDYMAFIDQLRATLAAHPSPDNVNGHPVLPLQHEKQPPARWLHVPITAGDKKVTLALRDDNVYLVGFKAQSGSWYEFRSAVAPGRKQPLIHGATFLECEDTYRALLGGKKSKEVKQKVSNLELGKTAAEAAVKKLAAYAHAAGGPDDATKVALARMVITVCEAVRLSSISTTLSTGWGQAATVKLDHLQPFYMQNWGDLSTAILDRRKHGPTYPWPKKVCEETHIEDAAGALAVVQLLLKRST</sequence>
<dbReference type="InterPro" id="IPR017989">
    <property type="entry name" value="Ribosome_inactivat_1/2"/>
</dbReference>
<dbReference type="Gramene" id="TraesLAC7A03G03946180.1">
    <property type="protein sequence ID" value="TraesLAC7A03G03946180.1"/>
    <property type="gene ID" value="TraesLAC7A03G03946180"/>
</dbReference>
<evidence type="ECO:0000313" key="4">
    <source>
        <dbReference type="Proteomes" id="UP000019116"/>
    </source>
</evidence>
<dbReference type="STRING" id="4565.A0A3B6RPU4"/>
<keyword evidence="4" id="KW-1185">Reference proteome</keyword>
<proteinExistence type="inferred from homology"/>
<organism evidence="3">
    <name type="scientific">Triticum aestivum</name>
    <name type="common">Wheat</name>
    <dbReference type="NCBI Taxonomy" id="4565"/>
    <lineage>
        <taxon>Eukaryota</taxon>
        <taxon>Viridiplantae</taxon>
        <taxon>Streptophyta</taxon>
        <taxon>Embryophyta</taxon>
        <taxon>Tracheophyta</taxon>
        <taxon>Spermatophyta</taxon>
        <taxon>Magnoliopsida</taxon>
        <taxon>Liliopsida</taxon>
        <taxon>Poales</taxon>
        <taxon>Poaceae</taxon>
        <taxon>BOP clade</taxon>
        <taxon>Pooideae</taxon>
        <taxon>Triticodae</taxon>
        <taxon>Triticeae</taxon>
        <taxon>Triticinae</taxon>
        <taxon>Triticum</taxon>
    </lineage>
</organism>
<keyword evidence="1" id="KW-0652">Protein synthesis inhibitor</keyword>
<reference evidence="3" key="2">
    <citation type="submission" date="2018-10" db="UniProtKB">
        <authorList>
            <consortium name="EnsemblPlants"/>
        </authorList>
    </citation>
    <scope>IDENTIFICATION</scope>
</reference>
<comment type="similarity">
    <text evidence="1">Belongs to the ribosome-inactivating protein family.</text>
</comment>
<name>A0A3B6RPU4_WHEAT</name>
<dbReference type="SMR" id="A0A3B6RPU4"/>
<dbReference type="Proteomes" id="UP000019116">
    <property type="component" value="Chromosome 7A"/>
</dbReference>
<dbReference type="EC" id="3.2.2.22" evidence="1"/>
<evidence type="ECO:0000256" key="1">
    <source>
        <dbReference type="RuleBase" id="RU004915"/>
    </source>
</evidence>
<dbReference type="GO" id="GO:0006952">
    <property type="term" value="P:defense response"/>
    <property type="evidence" value="ECO:0007669"/>
    <property type="project" value="UniProtKB-KW"/>
</dbReference>
<dbReference type="InterPro" id="IPR036041">
    <property type="entry name" value="Ribosome-inact_prot_sf"/>
</dbReference>
<comment type="catalytic activity">
    <reaction evidence="1">
        <text>Endohydrolysis of the N-glycosidic bond at one specific adenosine on the 28S rRNA.</text>
        <dbReference type="EC" id="3.2.2.22"/>
    </reaction>
</comment>
<feature type="chain" id="PRO_5043180279" description="rRNA N-glycosylase" evidence="2">
    <location>
        <begin position="27"/>
        <end position="282"/>
    </location>
</feature>
<dbReference type="PANTHER" id="PTHR33453">
    <property type="match status" value="1"/>
</dbReference>
<evidence type="ECO:0000256" key="2">
    <source>
        <dbReference type="SAM" id="SignalP"/>
    </source>
</evidence>
<dbReference type="OMA" id="GNDDYMA"/>
<dbReference type="GO" id="GO:0090729">
    <property type="term" value="F:toxin activity"/>
    <property type="evidence" value="ECO:0007669"/>
    <property type="project" value="UniProtKB-KW"/>
</dbReference>
<dbReference type="Gene3D" id="3.40.420.10">
    <property type="entry name" value="Ricin (A subunit), domain 1"/>
    <property type="match status" value="1"/>
</dbReference>
<dbReference type="Gramene" id="TraesCAD_scaffold_072447_01G000400.1">
    <property type="protein sequence ID" value="TraesCAD_scaffold_072447_01G000400.1"/>
    <property type="gene ID" value="TraesCAD_scaffold_072447_01G000400"/>
</dbReference>
<dbReference type="Gramene" id="TraesWEE_scaffold_024114_01G000100.1">
    <property type="protein sequence ID" value="TraesWEE_scaffold_024114_01G000100.1"/>
    <property type="gene ID" value="TraesWEE_scaffold_024114_01G000100"/>
</dbReference>
<keyword evidence="2" id="KW-0732">Signal</keyword>
<accession>A0A3B6RPU4</accession>
<dbReference type="PRINTS" id="PR00396">
    <property type="entry name" value="SHIGARICIN"/>
</dbReference>
<dbReference type="EnsemblPlants" id="TraesCS7A02G448400.1">
    <property type="protein sequence ID" value="TraesCS7A02G448400.1"/>
    <property type="gene ID" value="TraesCS7A02G448400"/>
</dbReference>
<dbReference type="OrthoDB" id="675370at2759"/>
<dbReference type="Pfam" id="PF00161">
    <property type="entry name" value="RIP"/>
    <property type="match status" value="1"/>
</dbReference>
<dbReference type="Gramene" id="TraesSTA7A03G03988130.1">
    <property type="protein sequence ID" value="TraesSTA7A03G03988130.1"/>
    <property type="gene ID" value="TraesSTA7A03G03988130"/>
</dbReference>
<keyword evidence="1" id="KW-0378">Hydrolase</keyword>
<feature type="signal peptide" evidence="2">
    <location>
        <begin position="1"/>
        <end position="26"/>
    </location>
</feature>
<reference evidence="3" key="1">
    <citation type="submission" date="2018-08" db="EMBL/GenBank/DDBJ databases">
        <authorList>
            <person name="Rossello M."/>
        </authorList>
    </citation>
    <scope>NUCLEOTIDE SEQUENCE [LARGE SCALE GENOMIC DNA]</scope>
    <source>
        <strain evidence="3">cv. Chinese Spring</strain>
    </source>
</reference>
<dbReference type="Gramene" id="TraesCS7A03G1086400.1">
    <property type="protein sequence ID" value="TraesCS7A03G1086400.1.CDS"/>
    <property type="gene ID" value="TraesCS7A03G1086400"/>
</dbReference>
<dbReference type="AlphaFoldDB" id="A0A3B6RPU4"/>
<dbReference type="PANTHER" id="PTHR33453:SF48">
    <property type="entry name" value="RRNA N-GLYCOSYLASE"/>
    <property type="match status" value="1"/>
</dbReference>
<protein>
    <recommendedName>
        <fullName evidence="1">rRNA N-glycosylase</fullName>
        <ecNumber evidence="1">3.2.2.22</ecNumber>
    </recommendedName>
</protein>